<evidence type="ECO:0000313" key="3">
    <source>
        <dbReference type="Proteomes" id="UP000248326"/>
    </source>
</evidence>
<gene>
    <name evidence="2" type="ORF">DES52_102258</name>
</gene>
<proteinExistence type="predicted"/>
<organism evidence="2 3">
    <name type="scientific">Deinococcus yavapaiensis KR-236</name>
    <dbReference type="NCBI Taxonomy" id="694435"/>
    <lineage>
        <taxon>Bacteria</taxon>
        <taxon>Thermotogati</taxon>
        <taxon>Deinococcota</taxon>
        <taxon>Deinococci</taxon>
        <taxon>Deinococcales</taxon>
        <taxon>Deinococcaceae</taxon>
        <taxon>Deinococcus</taxon>
    </lineage>
</organism>
<sequence length="262" mass="28762">MPSVYSVADLHGRLDLFEAALRTLPDAHLLILGDVIDRGPHGLALVRRLLELHEAGTVTLLRGNHEAMAESGLRHYRRYQQTRDLNAYKVAMARFSWWMENGGNALRKEAGFFSVETFPPELVEYLSRLLPLAFVNEDGRVSAEPSGECVLAVHATPPKEHPDFPDPFTAALWLRPHQGPFALPEGVRWSVHGHTPLRVAARLGDQVYTDLGAVTTGRLCLVRLDAPDPSDVIVVQGRGDAKMASRLASLGVALTARTIDVG</sequence>
<dbReference type="GO" id="GO:0110154">
    <property type="term" value="P:RNA decapping"/>
    <property type="evidence" value="ECO:0007669"/>
    <property type="project" value="TreeGrafter"/>
</dbReference>
<dbReference type="PANTHER" id="PTHR42850:SF4">
    <property type="entry name" value="ZINC-DEPENDENT ENDOPOLYPHOSPHATASE"/>
    <property type="match status" value="1"/>
</dbReference>
<dbReference type="InterPro" id="IPR050126">
    <property type="entry name" value="Ap4A_hydrolase"/>
</dbReference>
<protein>
    <submittedName>
        <fullName evidence="2">Serine/threonine protein phosphatase 1</fullName>
    </submittedName>
</protein>
<dbReference type="Proteomes" id="UP000248326">
    <property type="component" value="Unassembled WGS sequence"/>
</dbReference>
<dbReference type="InterPro" id="IPR006186">
    <property type="entry name" value="Ser/Thr-sp_prot-phosphatase"/>
</dbReference>
<dbReference type="InterPro" id="IPR029052">
    <property type="entry name" value="Metallo-depent_PP-like"/>
</dbReference>
<dbReference type="Pfam" id="PF00149">
    <property type="entry name" value="Metallophos"/>
    <property type="match status" value="1"/>
</dbReference>
<dbReference type="Gene3D" id="3.60.21.10">
    <property type="match status" value="1"/>
</dbReference>
<evidence type="ECO:0000313" key="2">
    <source>
        <dbReference type="EMBL" id="PYE55892.1"/>
    </source>
</evidence>
<dbReference type="GO" id="GO:0005737">
    <property type="term" value="C:cytoplasm"/>
    <property type="evidence" value="ECO:0007669"/>
    <property type="project" value="TreeGrafter"/>
</dbReference>
<dbReference type="GO" id="GO:0008803">
    <property type="term" value="F:bis(5'-nucleosyl)-tetraphosphatase (symmetrical) activity"/>
    <property type="evidence" value="ECO:0007669"/>
    <property type="project" value="TreeGrafter"/>
</dbReference>
<name>A0A318SBD9_9DEIO</name>
<dbReference type="RefSeq" id="WP_110885424.1">
    <property type="nucleotide sequence ID" value="NZ_QJSX01000002.1"/>
</dbReference>
<reference evidence="2 3" key="1">
    <citation type="submission" date="2018-06" db="EMBL/GenBank/DDBJ databases">
        <title>Genomic Encyclopedia of Type Strains, Phase IV (KMG-IV): sequencing the most valuable type-strain genomes for metagenomic binning, comparative biology and taxonomic classification.</title>
        <authorList>
            <person name="Goeker M."/>
        </authorList>
    </citation>
    <scope>NUCLEOTIDE SEQUENCE [LARGE SCALE GENOMIC DNA]</scope>
    <source>
        <strain evidence="2 3">DSM 18048</strain>
    </source>
</reference>
<dbReference type="GO" id="GO:0016791">
    <property type="term" value="F:phosphatase activity"/>
    <property type="evidence" value="ECO:0007669"/>
    <property type="project" value="TreeGrafter"/>
</dbReference>
<comment type="caution">
    <text evidence="2">The sequence shown here is derived from an EMBL/GenBank/DDBJ whole genome shotgun (WGS) entry which is preliminary data.</text>
</comment>
<dbReference type="PANTHER" id="PTHR42850">
    <property type="entry name" value="METALLOPHOSPHOESTERASE"/>
    <property type="match status" value="1"/>
</dbReference>
<dbReference type="PROSITE" id="PS00125">
    <property type="entry name" value="SER_THR_PHOSPHATASE"/>
    <property type="match status" value="1"/>
</dbReference>
<dbReference type="SUPFAM" id="SSF56300">
    <property type="entry name" value="Metallo-dependent phosphatases"/>
    <property type="match status" value="1"/>
</dbReference>
<dbReference type="InterPro" id="IPR004843">
    <property type="entry name" value="Calcineurin-like_PHP"/>
</dbReference>
<keyword evidence="3" id="KW-1185">Reference proteome</keyword>
<feature type="domain" description="Serine/threonine specific protein phosphatases" evidence="1">
    <location>
        <begin position="61"/>
        <end position="66"/>
    </location>
</feature>
<dbReference type="AlphaFoldDB" id="A0A318SBD9"/>
<evidence type="ECO:0000259" key="1">
    <source>
        <dbReference type="PROSITE" id="PS00125"/>
    </source>
</evidence>
<dbReference type="EMBL" id="QJSX01000002">
    <property type="protein sequence ID" value="PYE55892.1"/>
    <property type="molecule type" value="Genomic_DNA"/>
</dbReference>
<dbReference type="OrthoDB" id="384253at2"/>
<accession>A0A318SBD9</accession>